<evidence type="ECO:0000313" key="1">
    <source>
        <dbReference type="EMBL" id="CAD6500444.1"/>
    </source>
</evidence>
<sequence length="46" mass="5587">MTSRYVVSYYPISELTIYYVYKRDSSNFKVYFQIKSFPYHSKKTAS</sequence>
<organism evidence="1 2">
    <name type="scientific">Blumeria graminis f. sp. triticale</name>
    <dbReference type="NCBI Taxonomy" id="1689686"/>
    <lineage>
        <taxon>Eukaryota</taxon>
        <taxon>Fungi</taxon>
        <taxon>Dikarya</taxon>
        <taxon>Ascomycota</taxon>
        <taxon>Pezizomycotina</taxon>
        <taxon>Leotiomycetes</taxon>
        <taxon>Erysiphales</taxon>
        <taxon>Erysiphaceae</taxon>
        <taxon>Blumeria</taxon>
    </lineage>
</organism>
<evidence type="ECO:0000313" key="2">
    <source>
        <dbReference type="Proteomes" id="UP000683417"/>
    </source>
</evidence>
<proteinExistence type="predicted"/>
<comment type="caution">
    <text evidence="1">The sequence shown here is derived from an EMBL/GenBank/DDBJ whole genome shotgun (WGS) entry which is preliminary data.</text>
</comment>
<name>A0A9W4DEQ6_BLUGR</name>
<gene>
    <name evidence="1" type="ORF">BGTH12_LOCUS1802</name>
</gene>
<reference evidence="1" key="1">
    <citation type="submission" date="2020-10" db="EMBL/GenBank/DDBJ databases">
        <authorList>
            <person name="Muller C M."/>
        </authorList>
    </citation>
    <scope>NUCLEOTIDE SEQUENCE</scope>
    <source>
        <strain evidence="1">THUN-12</strain>
    </source>
</reference>
<dbReference type="Proteomes" id="UP000683417">
    <property type="component" value="Unassembled WGS sequence"/>
</dbReference>
<dbReference type="EMBL" id="CAJHIT010000003">
    <property type="protein sequence ID" value="CAD6500444.1"/>
    <property type="molecule type" value="Genomic_DNA"/>
</dbReference>
<accession>A0A9W4DEQ6</accession>
<dbReference type="AlphaFoldDB" id="A0A9W4DEQ6"/>
<protein>
    <submittedName>
        <fullName evidence="1">BgTH12-07621</fullName>
    </submittedName>
</protein>